<keyword evidence="3" id="KW-0378">Hydrolase</keyword>
<name>X6N9F5_RETFI</name>
<dbReference type="Proteomes" id="UP000023152">
    <property type="component" value="Unassembled WGS sequence"/>
</dbReference>
<dbReference type="AlphaFoldDB" id="X6N9F5"/>
<proteinExistence type="predicted"/>
<evidence type="ECO:0000256" key="1">
    <source>
        <dbReference type="ARBA" id="ARBA00022670"/>
    </source>
</evidence>
<keyword evidence="1" id="KW-0645">Protease</keyword>
<evidence type="ECO:0000313" key="5">
    <source>
        <dbReference type="Proteomes" id="UP000023152"/>
    </source>
</evidence>
<evidence type="ECO:0000256" key="2">
    <source>
        <dbReference type="ARBA" id="ARBA00022723"/>
    </source>
</evidence>
<protein>
    <submittedName>
        <fullName evidence="4">Uncharacterized protein</fullName>
    </submittedName>
</protein>
<dbReference type="EMBL" id="ASPP01010646">
    <property type="protein sequence ID" value="ETO22553.1"/>
    <property type="molecule type" value="Genomic_DNA"/>
</dbReference>
<dbReference type="GO" id="GO:0008233">
    <property type="term" value="F:peptidase activity"/>
    <property type="evidence" value="ECO:0007669"/>
    <property type="project" value="UniProtKB-KW"/>
</dbReference>
<sequence length="262" mass="29287">MSGKLRVQLLKEGIHSGESGKVRDSFHVMRSLLDRFDEDTGECKVKELMSKIPSNHVKYAQEMGKVVGKDVWTTLPLYEHAQCQLPMTLENVHEILLNSTWRPQLCIVGCDGLPDLKGGNVLRQFTTLKLSVRLPPDIDPEHAFYTLKRLFESDPPFNAKVEFTKGSWGNGFVCPDFDPWLMTALQNASKLFFHKPALMMGEGGTIPLMGQLQAKYPKAQFVVTGVLGPNSNAHGPNEFLHIDFCKKIICCISYVLNAAATH</sequence>
<reference evidence="4 5" key="1">
    <citation type="journal article" date="2013" name="Curr. Biol.">
        <title>The Genome of the Foraminiferan Reticulomyxa filosa.</title>
        <authorList>
            <person name="Glockner G."/>
            <person name="Hulsmann N."/>
            <person name="Schleicher M."/>
            <person name="Noegel A.A."/>
            <person name="Eichinger L."/>
            <person name="Gallinger C."/>
            <person name="Pawlowski J."/>
            <person name="Sierra R."/>
            <person name="Euteneuer U."/>
            <person name="Pillet L."/>
            <person name="Moustafa A."/>
            <person name="Platzer M."/>
            <person name="Groth M."/>
            <person name="Szafranski K."/>
            <person name="Schliwa M."/>
        </authorList>
    </citation>
    <scope>NUCLEOTIDE SEQUENCE [LARGE SCALE GENOMIC DNA]</scope>
</reference>
<dbReference type="Gene3D" id="3.30.70.360">
    <property type="match status" value="1"/>
</dbReference>
<evidence type="ECO:0000313" key="4">
    <source>
        <dbReference type="EMBL" id="ETO22553.1"/>
    </source>
</evidence>
<organism evidence="4 5">
    <name type="scientific">Reticulomyxa filosa</name>
    <dbReference type="NCBI Taxonomy" id="46433"/>
    <lineage>
        <taxon>Eukaryota</taxon>
        <taxon>Sar</taxon>
        <taxon>Rhizaria</taxon>
        <taxon>Retaria</taxon>
        <taxon>Foraminifera</taxon>
        <taxon>Monothalamids</taxon>
        <taxon>Reticulomyxidae</taxon>
        <taxon>Reticulomyxa</taxon>
    </lineage>
</organism>
<dbReference type="OrthoDB" id="7832001at2759"/>
<dbReference type="OMA" id="TCVARMI"/>
<comment type="caution">
    <text evidence="4">The sequence shown here is derived from an EMBL/GenBank/DDBJ whole genome shotgun (WGS) entry which is preliminary data.</text>
</comment>
<keyword evidence="2" id="KW-0479">Metal-binding</keyword>
<evidence type="ECO:0000256" key="3">
    <source>
        <dbReference type="ARBA" id="ARBA00022801"/>
    </source>
</evidence>
<accession>X6N9F5</accession>
<dbReference type="GO" id="GO:0046872">
    <property type="term" value="F:metal ion binding"/>
    <property type="evidence" value="ECO:0007669"/>
    <property type="project" value="UniProtKB-KW"/>
</dbReference>
<dbReference type="SUPFAM" id="SSF53187">
    <property type="entry name" value="Zn-dependent exopeptidases"/>
    <property type="match status" value="1"/>
</dbReference>
<dbReference type="PANTHER" id="PTHR43270">
    <property type="entry name" value="BETA-ALA-HIS DIPEPTIDASE"/>
    <property type="match status" value="1"/>
</dbReference>
<dbReference type="GO" id="GO:0006508">
    <property type="term" value="P:proteolysis"/>
    <property type="evidence" value="ECO:0007669"/>
    <property type="project" value="UniProtKB-KW"/>
</dbReference>
<keyword evidence="5" id="KW-1185">Reference proteome</keyword>
<dbReference type="InterPro" id="IPR051458">
    <property type="entry name" value="Cyt/Met_Dipeptidase"/>
</dbReference>
<dbReference type="Gene3D" id="3.40.630.10">
    <property type="entry name" value="Zn peptidases"/>
    <property type="match status" value="1"/>
</dbReference>
<dbReference type="PANTHER" id="PTHR43270:SF4">
    <property type="entry name" value="CARNOSINE DIPEPTIDASE 2, ISOFORM A"/>
    <property type="match status" value="1"/>
</dbReference>
<gene>
    <name evidence="4" type="ORF">RFI_14646</name>
</gene>